<keyword evidence="3" id="KW-1185">Reference proteome</keyword>
<feature type="region of interest" description="Disordered" evidence="1">
    <location>
        <begin position="52"/>
        <end position="137"/>
    </location>
</feature>
<protein>
    <submittedName>
        <fullName evidence="2">Uncharacterized protein</fullName>
    </submittedName>
</protein>
<dbReference type="RefSeq" id="WP_092854767.1">
    <property type="nucleotide sequence ID" value="NZ_FOYU01000001.1"/>
</dbReference>
<proteinExistence type="predicted"/>
<evidence type="ECO:0000313" key="2">
    <source>
        <dbReference type="EMBL" id="SFR39380.1"/>
    </source>
</evidence>
<name>A0A1I6GB59_9GAMM</name>
<reference evidence="3" key="1">
    <citation type="submission" date="2016-10" db="EMBL/GenBank/DDBJ databases">
        <authorList>
            <person name="Varghese N."/>
            <person name="Submissions S."/>
        </authorList>
    </citation>
    <scope>NUCLEOTIDE SEQUENCE [LARGE SCALE GENOMIC DNA]</scope>
    <source>
        <strain evidence="3">CGMCC 1.7285</strain>
    </source>
</reference>
<dbReference type="Proteomes" id="UP000199424">
    <property type="component" value="Unassembled WGS sequence"/>
</dbReference>
<dbReference type="EMBL" id="FOYU01000001">
    <property type="protein sequence ID" value="SFR39380.1"/>
    <property type="molecule type" value="Genomic_DNA"/>
</dbReference>
<evidence type="ECO:0000256" key="1">
    <source>
        <dbReference type="SAM" id="MobiDB-lite"/>
    </source>
</evidence>
<feature type="compositionally biased region" description="Low complexity" evidence="1">
    <location>
        <begin position="52"/>
        <end position="61"/>
    </location>
</feature>
<accession>A0A1I6GB59</accession>
<dbReference type="AlphaFoldDB" id="A0A1I6GB59"/>
<organism evidence="2 3">
    <name type="scientific">Pseudidiomarina maritima</name>
    <dbReference type="NCBI Taxonomy" id="519453"/>
    <lineage>
        <taxon>Bacteria</taxon>
        <taxon>Pseudomonadati</taxon>
        <taxon>Pseudomonadota</taxon>
        <taxon>Gammaproteobacteria</taxon>
        <taxon>Alteromonadales</taxon>
        <taxon>Idiomarinaceae</taxon>
        <taxon>Pseudidiomarina</taxon>
    </lineage>
</organism>
<evidence type="ECO:0000313" key="3">
    <source>
        <dbReference type="Proteomes" id="UP000199424"/>
    </source>
</evidence>
<sequence length="137" mass="14534">MSKLDKDQVLADFTAAYQQAHGKKPKIEAKGGWYSVDGGKNVRLAQLAEEAESLAGGATKKPAAKAEKKTDKKAEPAKKAAPAKKTPSKTAPKAAAKSDSKGAKVAKSATGGLTAKELWRQRLEQDNTLSRLPRGYD</sequence>
<feature type="compositionally biased region" description="Low complexity" evidence="1">
    <location>
        <begin position="79"/>
        <end position="95"/>
    </location>
</feature>
<feature type="compositionally biased region" description="Basic and acidic residues" evidence="1">
    <location>
        <begin position="64"/>
        <end position="78"/>
    </location>
</feature>
<gene>
    <name evidence="2" type="ORF">SAMN04488070_0411</name>
</gene>